<organism evidence="2 3">
    <name type="scientific">Mycteria americana</name>
    <name type="common">Wood stork</name>
    <dbReference type="NCBI Taxonomy" id="33587"/>
    <lineage>
        <taxon>Eukaryota</taxon>
        <taxon>Metazoa</taxon>
        <taxon>Chordata</taxon>
        <taxon>Craniata</taxon>
        <taxon>Vertebrata</taxon>
        <taxon>Euteleostomi</taxon>
        <taxon>Archelosauria</taxon>
        <taxon>Archosauria</taxon>
        <taxon>Dinosauria</taxon>
        <taxon>Saurischia</taxon>
        <taxon>Theropoda</taxon>
        <taxon>Coelurosauria</taxon>
        <taxon>Aves</taxon>
        <taxon>Neognathae</taxon>
        <taxon>Neoaves</taxon>
        <taxon>Aequornithes</taxon>
        <taxon>Ciconiiformes</taxon>
        <taxon>Ciconiidae</taxon>
        <taxon>Mycteria</taxon>
    </lineage>
</organism>
<protein>
    <recommendedName>
        <fullName evidence="1">DUF4550 domain-containing protein</fullName>
    </recommendedName>
</protein>
<dbReference type="Proteomes" id="UP001333110">
    <property type="component" value="Unassembled WGS sequence"/>
</dbReference>
<dbReference type="AlphaFoldDB" id="A0AAN7S1Q2"/>
<reference evidence="2 3" key="1">
    <citation type="journal article" date="2023" name="J. Hered.">
        <title>Chromosome-level genome of the wood stork (Mycteria americana) provides insight into avian chromosome evolution.</title>
        <authorList>
            <person name="Flamio R. Jr."/>
            <person name="Ramstad K.M."/>
        </authorList>
    </citation>
    <scope>NUCLEOTIDE SEQUENCE [LARGE SCALE GENOMIC DNA]</scope>
    <source>
        <strain evidence="2">JAX WOST 10</strain>
    </source>
</reference>
<sequence length="110" mass="12414">MQGKRIQVDESGAIPRMQRCYRIEYFLLPDDLGPRSLDLVLFGVVAKLFTESDSKLVVGSRDDDGSFVLRGAFHGEKSVISHLAENNPEVLDAYVTFTVETPLLSERQRR</sequence>
<gene>
    <name evidence="2" type="ORF">QYF61_024027</name>
</gene>
<dbReference type="EMBL" id="JAUNZN010000010">
    <property type="protein sequence ID" value="KAK4815268.1"/>
    <property type="molecule type" value="Genomic_DNA"/>
</dbReference>
<name>A0AAN7S1Q2_MYCAM</name>
<dbReference type="PANTHER" id="PTHR33667:SF7">
    <property type="entry name" value="RIKEN CDNA 1810020O05 GENE"/>
    <property type="match status" value="1"/>
</dbReference>
<feature type="domain" description="DUF4550" evidence="1">
    <location>
        <begin position="21"/>
        <end position="66"/>
    </location>
</feature>
<evidence type="ECO:0000259" key="1">
    <source>
        <dbReference type="Pfam" id="PF15084"/>
    </source>
</evidence>
<evidence type="ECO:0000313" key="2">
    <source>
        <dbReference type="EMBL" id="KAK4815268.1"/>
    </source>
</evidence>
<accession>A0AAN7S1Q2</accession>
<evidence type="ECO:0000313" key="3">
    <source>
        <dbReference type="Proteomes" id="UP001333110"/>
    </source>
</evidence>
<proteinExistence type="predicted"/>
<keyword evidence="3" id="KW-1185">Reference proteome</keyword>
<dbReference type="PANTHER" id="PTHR33667">
    <property type="entry name" value="SI:DKEY-57N24.6"/>
    <property type="match status" value="1"/>
</dbReference>
<dbReference type="Pfam" id="PF15084">
    <property type="entry name" value="DUF4550"/>
    <property type="match status" value="1"/>
</dbReference>
<dbReference type="InterPro" id="IPR027876">
    <property type="entry name" value="DUF4550"/>
</dbReference>
<comment type="caution">
    <text evidence="2">The sequence shown here is derived from an EMBL/GenBank/DDBJ whole genome shotgun (WGS) entry which is preliminary data.</text>
</comment>